<evidence type="ECO:0000313" key="3">
    <source>
        <dbReference type="Proteomes" id="UP001271007"/>
    </source>
</evidence>
<organism evidence="2 3">
    <name type="scientific">Extremus antarcticus</name>
    <dbReference type="NCBI Taxonomy" id="702011"/>
    <lineage>
        <taxon>Eukaryota</taxon>
        <taxon>Fungi</taxon>
        <taxon>Dikarya</taxon>
        <taxon>Ascomycota</taxon>
        <taxon>Pezizomycotina</taxon>
        <taxon>Dothideomycetes</taxon>
        <taxon>Dothideomycetidae</taxon>
        <taxon>Mycosphaerellales</taxon>
        <taxon>Extremaceae</taxon>
        <taxon>Extremus</taxon>
    </lineage>
</organism>
<dbReference type="InterPro" id="IPR010730">
    <property type="entry name" value="HET"/>
</dbReference>
<reference evidence="2" key="1">
    <citation type="submission" date="2023-04" db="EMBL/GenBank/DDBJ databases">
        <title>Black Yeasts Isolated from many extreme environments.</title>
        <authorList>
            <person name="Coleine C."/>
            <person name="Stajich J.E."/>
            <person name="Selbmann L."/>
        </authorList>
    </citation>
    <scope>NUCLEOTIDE SEQUENCE</scope>
    <source>
        <strain evidence="2">CCFEE 5312</strain>
    </source>
</reference>
<comment type="caution">
    <text evidence="2">The sequence shown here is derived from an EMBL/GenBank/DDBJ whole genome shotgun (WGS) entry which is preliminary data.</text>
</comment>
<dbReference type="Pfam" id="PF06985">
    <property type="entry name" value="HET"/>
    <property type="match status" value="1"/>
</dbReference>
<protein>
    <recommendedName>
        <fullName evidence="1">Heterokaryon incompatibility domain-containing protein</fullName>
    </recommendedName>
</protein>
<evidence type="ECO:0000313" key="2">
    <source>
        <dbReference type="EMBL" id="KAK3047223.1"/>
    </source>
</evidence>
<evidence type="ECO:0000259" key="1">
    <source>
        <dbReference type="Pfam" id="PF06985"/>
    </source>
</evidence>
<dbReference type="EMBL" id="JAWDJX010000065">
    <property type="protein sequence ID" value="KAK3047223.1"/>
    <property type="molecule type" value="Genomic_DNA"/>
</dbReference>
<gene>
    <name evidence="2" type="ORF">LTR09_011323</name>
</gene>
<accession>A0AAJ0DC07</accession>
<proteinExistence type="predicted"/>
<name>A0AAJ0DC07_9PEZI</name>
<dbReference type="Proteomes" id="UP001271007">
    <property type="component" value="Unassembled WGS sequence"/>
</dbReference>
<dbReference type="PANTHER" id="PTHR33112">
    <property type="entry name" value="DOMAIN PROTEIN, PUTATIVE-RELATED"/>
    <property type="match status" value="1"/>
</dbReference>
<keyword evidence="3" id="KW-1185">Reference proteome</keyword>
<dbReference type="AlphaFoldDB" id="A0AAJ0DC07"/>
<dbReference type="PANTHER" id="PTHR33112:SF8">
    <property type="entry name" value="HETEROKARYON INCOMPATIBILITY DOMAIN-CONTAINING PROTEIN"/>
    <property type="match status" value="1"/>
</dbReference>
<feature type="domain" description="Heterokaryon incompatibility" evidence="1">
    <location>
        <begin position="248"/>
        <end position="398"/>
    </location>
</feature>
<sequence length="740" mass="83596">MPSKKAPKLKLSPLIPKDDNWSRAWSLTTDIPSYEGDAKRAVNTFCPKCQSLFSRSKLIHGSDSEGVPSEELHELHDSVSEFRDAMHKGCHFCNLAWTAMLELDAKLFDNSADARIGLIIMRRDKSERIDLRLLYKGCEAWDLPNDSNHTADQLEALWCFETEFGADHDFSTEIEWDVSTEYCSTGSAEHLNLARSWFNDCLENHICCQTTAKHFHPTRLIHVGTESQAPYLCETDDCIADEFGYASYCTLTHCWGGAKDILTLTLTNIDALKDSIQIQRLPRTFQDAILVSRALELEFLWIDSLCIIQDSKEDWEREASRMGDVYEHSVLTIAAANAKTAHDGCFAETNPLLSHPCRIAGSKPGGLFVARSGEGLRYPWTDVYGNGTISRRAWVLQERCLSSRVLFFGPYGIAWRCGTGDRDQRWPSDFHAPRFIASHSSVDLGRSAFQDILAAGHKSSMKQAAFLRQFHNWWCAIIGLYCRCGLSFPQDKLVAIAGLVERIQLETGFTSTAGMWNETLLENLCWCSPEDGPGGSRPGEYRAPSWSWAAIDGPIFLTLEHLGDGSQVLWEHLASVLELATERYGLQEPYLKLLAKPERVEYDIDNPFQGDTFEVWQKHSDGVYRKQSERRKYTSAITITSECMRGLRFNPDCILDAYADPVVYLVPLIAQLDRRGRRDAPPFVIEEGDMIAGIALRSMKSESACNVFQRIGAFHFRRHQAESRCPKWLDDTPGEEIVIV</sequence>